<protein>
    <submittedName>
        <fullName evidence="8">Magnesium-protoporphyrin IX monomethyl ester anaerobic oxidative cyclase</fullName>
    </submittedName>
</protein>
<keyword evidence="3" id="KW-0479">Metal-binding</keyword>
<dbReference type="SFLD" id="SFLDG01082">
    <property type="entry name" value="B12-binding_domain_containing"/>
    <property type="match status" value="1"/>
</dbReference>
<dbReference type="InterPro" id="IPR007197">
    <property type="entry name" value="rSAM"/>
</dbReference>
<dbReference type="SFLD" id="SFLDG01123">
    <property type="entry name" value="methyltransferase_(Class_B)"/>
    <property type="match status" value="1"/>
</dbReference>
<comment type="cofactor">
    <cofactor evidence="1">
        <name>[4Fe-4S] cluster</name>
        <dbReference type="ChEBI" id="CHEBI:49883"/>
    </cofactor>
</comment>
<dbReference type="InterPro" id="IPR006158">
    <property type="entry name" value="Cobalamin-bd"/>
</dbReference>
<name>A0ABV9QH58_9BURK</name>
<evidence type="ECO:0000259" key="7">
    <source>
        <dbReference type="PROSITE" id="PS51918"/>
    </source>
</evidence>
<sequence>MKIILLNPPHTAIGSRIPGEHLPPLGLLSVGGPLIDDGHTVCLVDADRELLTIEEMVSTILTNAPDVLMLGHSGSGSVHSTVLKICQKIKEYQPQLIIIYGGVHPTYHWDEIMLEAPAIDIIVRGEGEKTTRELVRALEVGQTLSEVAGIVFRENGRTQATPPAKVIDQLDQFRVGWELIDHKDYSYWGGKRAVVVQFSRGCPYLCSYCGQRGFWSKWRHRDPQKFAQELGRLYREEGVELINFADELPTGSRKAWKTFLEALIAEDVPLLLVGSTRAGDIVRDKDILHLYKQAGVVRFLLGIETYNETTLAHIRKGASMSEDREAIQLLRKHGIISMATYVLGFHEERDIDYWHSYRHLLSYDPDQVQLLYATPHRWTPFYESVEHRRVVQKDTTKWDYKHQVLEAENVPVWRVFMWFKTIEVLMQARPRVLYRMLFHPEARYRHAMRWYTQIGRKVWFHELFEFLFKTRIEKNGPALSALMGTAFTKREYSMASKGQRTAGTIPIMNASDH</sequence>
<dbReference type="SMART" id="SM00729">
    <property type="entry name" value="Elp3"/>
    <property type="match status" value="1"/>
</dbReference>
<dbReference type="PROSITE" id="PS51918">
    <property type="entry name" value="RADICAL_SAM"/>
    <property type="match status" value="1"/>
</dbReference>
<evidence type="ECO:0000256" key="4">
    <source>
        <dbReference type="ARBA" id="ARBA00023004"/>
    </source>
</evidence>
<evidence type="ECO:0000256" key="5">
    <source>
        <dbReference type="ARBA" id="ARBA00023014"/>
    </source>
</evidence>
<dbReference type="PANTHER" id="PTHR43409">
    <property type="entry name" value="ANAEROBIC MAGNESIUM-PROTOPORPHYRIN IX MONOMETHYL ESTER CYCLASE-RELATED"/>
    <property type="match status" value="1"/>
</dbReference>
<dbReference type="InterPro" id="IPR013785">
    <property type="entry name" value="Aldolase_TIM"/>
</dbReference>
<keyword evidence="5" id="KW-0411">Iron-sulfur</keyword>
<dbReference type="RefSeq" id="WP_382434172.1">
    <property type="nucleotide sequence ID" value="NZ_JBHSHJ010000014.1"/>
</dbReference>
<evidence type="ECO:0000313" key="8">
    <source>
        <dbReference type="EMBL" id="MFC4790104.1"/>
    </source>
</evidence>
<comment type="caution">
    <text evidence="8">The sequence shown here is derived from an EMBL/GenBank/DDBJ whole genome shotgun (WGS) entry which is preliminary data.</text>
</comment>
<dbReference type="InterPro" id="IPR051198">
    <property type="entry name" value="BchE-like"/>
</dbReference>
<dbReference type="NCBIfam" id="TIGR02026">
    <property type="entry name" value="BchE"/>
    <property type="match status" value="1"/>
</dbReference>
<dbReference type="Gene3D" id="3.40.50.280">
    <property type="entry name" value="Cobalamin-binding domain"/>
    <property type="match status" value="1"/>
</dbReference>
<gene>
    <name evidence="8" type="primary">bchE</name>
    <name evidence="8" type="ORF">ACFO6X_14060</name>
</gene>
<evidence type="ECO:0000313" key="9">
    <source>
        <dbReference type="Proteomes" id="UP001596001"/>
    </source>
</evidence>
<dbReference type="Pfam" id="PF02310">
    <property type="entry name" value="B12-binding"/>
    <property type="match status" value="1"/>
</dbReference>
<feature type="domain" description="Radical SAM core" evidence="7">
    <location>
        <begin position="188"/>
        <end position="420"/>
    </location>
</feature>
<dbReference type="CDD" id="cd02068">
    <property type="entry name" value="radical_SAM_B12_BD"/>
    <property type="match status" value="1"/>
</dbReference>
<dbReference type="InterPro" id="IPR058240">
    <property type="entry name" value="rSAM_sf"/>
</dbReference>
<reference evidence="9" key="1">
    <citation type="journal article" date="2019" name="Int. J. Syst. Evol. Microbiol.">
        <title>The Global Catalogue of Microorganisms (GCM) 10K type strain sequencing project: providing services to taxonomists for standard genome sequencing and annotation.</title>
        <authorList>
            <consortium name="The Broad Institute Genomics Platform"/>
            <consortium name="The Broad Institute Genome Sequencing Center for Infectious Disease"/>
            <person name="Wu L."/>
            <person name="Ma J."/>
        </authorList>
    </citation>
    <scope>NUCLEOTIDE SEQUENCE [LARGE SCALE GENOMIC DNA]</scope>
    <source>
        <strain evidence="9">CCUG 49452</strain>
    </source>
</reference>
<keyword evidence="9" id="KW-1185">Reference proteome</keyword>
<dbReference type="SUPFAM" id="SSF52242">
    <property type="entry name" value="Cobalamin (vitamin B12)-binding domain"/>
    <property type="match status" value="1"/>
</dbReference>
<dbReference type="InterPro" id="IPR006638">
    <property type="entry name" value="Elp3/MiaA/NifB-like_rSAM"/>
</dbReference>
<organism evidence="8 9">
    <name type="scientific">Giesbergeria sinuosa</name>
    <dbReference type="NCBI Taxonomy" id="80883"/>
    <lineage>
        <taxon>Bacteria</taxon>
        <taxon>Pseudomonadati</taxon>
        <taxon>Pseudomonadota</taxon>
        <taxon>Betaproteobacteria</taxon>
        <taxon>Burkholderiales</taxon>
        <taxon>Comamonadaceae</taxon>
        <taxon>Giesbergeria</taxon>
    </lineage>
</organism>
<dbReference type="Pfam" id="PF04055">
    <property type="entry name" value="Radical_SAM"/>
    <property type="match status" value="1"/>
</dbReference>
<feature type="domain" description="B12-binding" evidence="6">
    <location>
        <begin position="9"/>
        <end position="145"/>
    </location>
</feature>
<dbReference type="CDD" id="cd01335">
    <property type="entry name" value="Radical_SAM"/>
    <property type="match status" value="1"/>
</dbReference>
<evidence type="ECO:0000259" key="6">
    <source>
        <dbReference type="PROSITE" id="PS51332"/>
    </source>
</evidence>
<dbReference type="SFLD" id="SFLDS00029">
    <property type="entry name" value="Radical_SAM"/>
    <property type="match status" value="1"/>
</dbReference>
<dbReference type="PROSITE" id="PS51332">
    <property type="entry name" value="B12_BINDING"/>
    <property type="match status" value="1"/>
</dbReference>
<proteinExistence type="predicted"/>
<dbReference type="Proteomes" id="UP001596001">
    <property type="component" value="Unassembled WGS sequence"/>
</dbReference>
<accession>A0ABV9QH58</accession>
<dbReference type="Gene3D" id="3.20.20.70">
    <property type="entry name" value="Aldolase class I"/>
    <property type="match status" value="1"/>
</dbReference>
<evidence type="ECO:0000256" key="2">
    <source>
        <dbReference type="ARBA" id="ARBA00022691"/>
    </source>
</evidence>
<dbReference type="EMBL" id="JBHSHJ010000014">
    <property type="protein sequence ID" value="MFC4790104.1"/>
    <property type="molecule type" value="Genomic_DNA"/>
</dbReference>
<evidence type="ECO:0000256" key="1">
    <source>
        <dbReference type="ARBA" id="ARBA00001966"/>
    </source>
</evidence>
<dbReference type="SUPFAM" id="SSF102114">
    <property type="entry name" value="Radical SAM enzymes"/>
    <property type="match status" value="1"/>
</dbReference>
<evidence type="ECO:0000256" key="3">
    <source>
        <dbReference type="ARBA" id="ARBA00022723"/>
    </source>
</evidence>
<keyword evidence="4" id="KW-0408">Iron</keyword>
<keyword evidence="2" id="KW-0949">S-adenosyl-L-methionine</keyword>
<dbReference type="PANTHER" id="PTHR43409:SF13">
    <property type="entry name" value="ANAEROBIC MAGNESIUM-PROTOPORPHYRIN IX MONOMETHYL ESTER CYCLASE"/>
    <property type="match status" value="1"/>
</dbReference>
<dbReference type="InterPro" id="IPR036724">
    <property type="entry name" value="Cobalamin-bd_sf"/>
</dbReference>
<dbReference type="InterPro" id="IPR034466">
    <property type="entry name" value="Methyltransferase_Class_B"/>
</dbReference>